<gene>
    <name evidence="2" type="ORF">F9C07_2164391</name>
</gene>
<organism evidence="2 3">
    <name type="scientific">Aspergillus flavus (strain ATCC 200026 / FGSC A1120 / IAM 13836 / NRRL 3357 / JCM 12722 / SRRC 167)</name>
    <dbReference type="NCBI Taxonomy" id="332952"/>
    <lineage>
        <taxon>Eukaryota</taxon>
        <taxon>Fungi</taxon>
        <taxon>Dikarya</taxon>
        <taxon>Ascomycota</taxon>
        <taxon>Pezizomycotina</taxon>
        <taxon>Eurotiomycetes</taxon>
        <taxon>Eurotiomycetidae</taxon>
        <taxon>Eurotiales</taxon>
        <taxon>Aspergillaceae</taxon>
        <taxon>Aspergillus</taxon>
        <taxon>Aspergillus subgen. Circumdati</taxon>
    </lineage>
</organism>
<accession>A0A7U2QTI6</accession>
<protein>
    <submittedName>
        <fullName evidence="2">Uncharacterized protein</fullName>
    </submittedName>
</protein>
<name>A0A7U2QTI6_ASPFN</name>
<dbReference type="VEuPathDB" id="FungiDB:F9C07_2164391"/>
<dbReference type="AlphaFoldDB" id="A0A7U2QTI6"/>
<keyword evidence="1" id="KW-0812">Transmembrane</keyword>
<evidence type="ECO:0000313" key="2">
    <source>
        <dbReference type="EMBL" id="QRD84431.1"/>
    </source>
</evidence>
<sequence>MFDFMLLVWWEVVFLWSWAQYIIWLGQVIYKVGDHVRNKLMDVPASGPYPISPRESVELEDPRRNISISICTLGVSSCYHFTCSSSYSIFLPRTAQN</sequence>
<keyword evidence="1" id="KW-0472">Membrane</keyword>
<dbReference type="Proteomes" id="UP000596276">
    <property type="component" value="Chromosome 5"/>
</dbReference>
<evidence type="ECO:0000313" key="3">
    <source>
        <dbReference type="Proteomes" id="UP000596276"/>
    </source>
</evidence>
<keyword evidence="1" id="KW-1133">Transmembrane helix</keyword>
<evidence type="ECO:0000256" key="1">
    <source>
        <dbReference type="SAM" id="Phobius"/>
    </source>
</evidence>
<proteinExistence type="predicted"/>
<dbReference type="EMBL" id="CP044621">
    <property type="protein sequence ID" value="QRD84431.1"/>
    <property type="molecule type" value="Genomic_DNA"/>
</dbReference>
<feature type="transmembrane region" description="Helical" evidence="1">
    <location>
        <begin position="6"/>
        <end position="30"/>
    </location>
</feature>
<reference evidence="3" key="1">
    <citation type="journal article" date="2021" name="G3 (Bethesda)">
        <title>Chromosome assembled and annotated genome sequence of Aspergillus flavus NRRL 3357.</title>
        <authorList>
            <person name="Skerker J.M."/>
            <person name="Pianalto K.M."/>
            <person name="Mondo S.J."/>
            <person name="Yang K."/>
            <person name="Arkin A.P."/>
            <person name="Keller N.P."/>
            <person name="Grigoriev I.V."/>
            <person name="Louise Glass N.L."/>
        </authorList>
    </citation>
    <scope>NUCLEOTIDE SEQUENCE [LARGE SCALE GENOMIC DNA]</scope>
    <source>
        <strain evidence="3">ATCC 200026 / FGSC A1120 / IAM 13836 / NRRL 3357 / JCM 12722 / SRRC 167</strain>
    </source>
</reference>
<keyword evidence="3" id="KW-1185">Reference proteome</keyword>